<feature type="domain" description="Xylose isomerase-like TIM barrel" evidence="1">
    <location>
        <begin position="26"/>
        <end position="268"/>
    </location>
</feature>
<dbReference type="EMBL" id="BMKR01000020">
    <property type="protein sequence ID" value="GGF92946.1"/>
    <property type="molecule type" value="Genomic_DNA"/>
</dbReference>
<dbReference type="PANTHER" id="PTHR12110">
    <property type="entry name" value="HYDROXYPYRUVATE ISOMERASE"/>
    <property type="match status" value="1"/>
</dbReference>
<evidence type="ECO:0000313" key="2">
    <source>
        <dbReference type="EMBL" id="GGF92946.1"/>
    </source>
</evidence>
<accession>A0A917FNH1</accession>
<gene>
    <name evidence="2" type="ORF">GCM10010912_42470</name>
</gene>
<dbReference type="InterPro" id="IPR013022">
    <property type="entry name" value="Xyl_isomerase-like_TIM-brl"/>
</dbReference>
<keyword evidence="3" id="KW-1185">Reference proteome</keyword>
<dbReference type="Pfam" id="PF01261">
    <property type="entry name" value="AP_endonuc_2"/>
    <property type="match status" value="1"/>
</dbReference>
<dbReference type="InterPro" id="IPR036237">
    <property type="entry name" value="Xyl_isomerase-like_sf"/>
</dbReference>
<name>A0A917FNH1_9BACL</name>
<proteinExistence type="predicted"/>
<dbReference type="RefSeq" id="WP_189028441.1">
    <property type="nucleotide sequence ID" value="NZ_BMKR01000020.1"/>
</dbReference>
<dbReference type="Gene3D" id="3.20.20.150">
    <property type="entry name" value="Divalent-metal-dependent TIM barrel enzymes"/>
    <property type="match status" value="1"/>
</dbReference>
<dbReference type="SUPFAM" id="SSF51658">
    <property type="entry name" value="Xylose isomerase-like"/>
    <property type="match status" value="1"/>
</dbReference>
<reference evidence="2" key="1">
    <citation type="journal article" date="2014" name="Int. J. Syst. Evol. Microbiol.">
        <title>Complete genome sequence of Corynebacterium casei LMG S-19264T (=DSM 44701T), isolated from a smear-ripened cheese.</title>
        <authorList>
            <consortium name="US DOE Joint Genome Institute (JGI-PGF)"/>
            <person name="Walter F."/>
            <person name="Albersmeier A."/>
            <person name="Kalinowski J."/>
            <person name="Ruckert C."/>
        </authorList>
    </citation>
    <scope>NUCLEOTIDE SEQUENCE</scope>
    <source>
        <strain evidence="2">CGMCC 1.16134</strain>
    </source>
</reference>
<dbReference type="InterPro" id="IPR050312">
    <property type="entry name" value="IolE/XylAMocC-like"/>
</dbReference>
<dbReference type="AlphaFoldDB" id="A0A917FNH1"/>
<organism evidence="2 3">
    <name type="scientific">Paenibacillus albidus</name>
    <dbReference type="NCBI Taxonomy" id="2041023"/>
    <lineage>
        <taxon>Bacteria</taxon>
        <taxon>Bacillati</taxon>
        <taxon>Bacillota</taxon>
        <taxon>Bacilli</taxon>
        <taxon>Bacillales</taxon>
        <taxon>Paenibacillaceae</taxon>
        <taxon>Paenibacillus</taxon>
    </lineage>
</organism>
<protein>
    <recommendedName>
        <fullName evidence="1">Xylose isomerase-like TIM barrel domain-containing protein</fullName>
    </recommendedName>
</protein>
<evidence type="ECO:0000313" key="3">
    <source>
        <dbReference type="Proteomes" id="UP000637643"/>
    </source>
</evidence>
<reference evidence="2" key="2">
    <citation type="submission" date="2020-09" db="EMBL/GenBank/DDBJ databases">
        <authorList>
            <person name="Sun Q."/>
            <person name="Zhou Y."/>
        </authorList>
    </citation>
    <scope>NUCLEOTIDE SEQUENCE</scope>
    <source>
        <strain evidence="2">CGMCC 1.16134</strain>
    </source>
</reference>
<dbReference type="Proteomes" id="UP000637643">
    <property type="component" value="Unassembled WGS sequence"/>
</dbReference>
<comment type="caution">
    <text evidence="2">The sequence shown here is derived from an EMBL/GenBank/DDBJ whole genome shotgun (WGS) entry which is preliminary data.</text>
</comment>
<sequence>MQISVFYSHVLAASGQRGLTVAEVLKRIKGFGIDAVELDLAEVKPGRGELREQLAQAGLAVASMYAFFDYGNDPDVESGLRFIDAAEFFGAPKVLAIPGFIDESASPGTRDRALLRMAAALQEMCSYAEQKNIVVTMEDFDDVRAPFATADQLLWFLDRVPQLGCTFDTGNFIYSAEDELEAYAKLEVRIVHVHCKDHALDERNGGKPKITLNGTALYPSPVGSGIIAIEEILKRLKAYGYVDTLAIEHFDALDQLAYMEQSAAWLRARFS</sequence>
<evidence type="ECO:0000259" key="1">
    <source>
        <dbReference type="Pfam" id="PF01261"/>
    </source>
</evidence>